<proteinExistence type="predicted"/>
<gene>
    <name evidence="1" type="primary">Tmtc3</name>
    <name evidence="1" type="ORF">CEXT_796711</name>
</gene>
<dbReference type="PANTHER" id="PTHR44395">
    <property type="match status" value="1"/>
</dbReference>
<dbReference type="AlphaFoldDB" id="A0AAV4QH77"/>
<dbReference type="Gene3D" id="1.25.40.10">
    <property type="entry name" value="Tetratricopeptide repeat domain"/>
    <property type="match status" value="1"/>
</dbReference>
<dbReference type="GO" id="GO:0005783">
    <property type="term" value="C:endoplasmic reticulum"/>
    <property type="evidence" value="ECO:0007669"/>
    <property type="project" value="TreeGrafter"/>
</dbReference>
<keyword evidence="2" id="KW-1185">Reference proteome</keyword>
<name>A0AAV4QH77_CAEEX</name>
<dbReference type="Proteomes" id="UP001054945">
    <property type="component" value="Unassembled WGS sequence"/>
</dbReference>
<comment type="caution">
    <text evidence="1">The sequence shown here is derived from an EMBL/GenBank/DDBJ whole genome shotgun (WGS) entry which is preliminary data.</text>
</comment>
<dbReference type="SUPFAM" id="SSF48452">
    <property type="entry name" value="TPR-like"/>
    <property type="match status" value="1"/>
</dbReference>
<dbReference type="GO" id="GO:0035269">
    <property type="term" value="P:protein O-linked glycosylation via mannose"/>
    <property type="evidence" value="ECO:0007669"/>
    <property type="project" value="TreeGrafter"/>
</dbReference>
<organism evidence="1 2">
    <name type="scientific">Caerostris extrusa</name>
    <name type="common">Bark spider</name>
    <name type="synonym">Caerostris bankana</name>
    <dbReference type="NCBI Taxonomy" id="172846"/>
    <lineage>
        <taxon>Eukaryota</taxon>
        <taxon>Metazoa</taxon>
        <taxon>Ecdysozoa</taxon>
        <taxon>Arthropoda</taxon>
        <taxon>Chelicerata</taxon>
        <taxon>Arachnida</taxon>
        <taxon>Araneae</taxon>
        <taxon>Araneomorphae</taxon>
        <taxon>Entelegynae</taxon>
        <taxon>Araneoidea</taxon>
        <taxon>Araneidae</taxon>
        <taxon>Caerostris</taxon>
    </lineage>
</organism>
<dbReference type="InterPro" id="IPR011990">
    <property type="entry name" value="TPR-like_helical_dom_sf"/>
</dbReference>
<sequence>MVQQDISEHVFLWRNFPPLIKTCQGNILQINSPFQHHPSHINGLILLADINVNHLKNLDVAEECYRKVLKIDPVNQKALHNLCVLHFERQDFATAERCCPTPCPSPHSTLHPAAPAGGQEHPEARLRRHCLQPHGRIIPSCQLTNPYGFFSRELSMSEVTSCLPQNSSSSSRNS</sequence>
<dbReference type="GO" id="GO:0000030">
    <property type="term" value="F:mannosyltransferase activity"/>
    <property type="evidence" value="ECO:0007669"/>
    <property type="project" value="TreeGrafter"/>
</dbReference>
<accession>A0AAV4QH77</accession>
<dbReference type="PANTHER" id="PTHR44395:SF1">
    <property type="entry name" value="PROTEIN O-MANNOSYL-TRANSFERASE TMTC3"/>
    <property type="match status" value="1"/>
</dbReference>
<dbReference type="EMBL" id="BPLR01006223">
    <property type="protein sequence ID" value="GIY08266.1"/>
    <property type="molecule type" value="Genomic_DNA"/>
</dbReference>
<protein>
    <submittedName>
        <fullName evidence="1">Protein O-mannosyl-transferase Tmtc3</fullName>
    </submittedName>
</protein>
<reference evidence="1 2" key="1">
    <citation type="submission" date="2021-06" db="EMBL/GenBank/DDBJ databases">
        <title>Caerostris extrusa draft genome.</title>
        <authorList>
            <person name="Kono N."/>
            <person name="Arakawa K."/>
        </authorList>
    </citation>
    <scope>NUCLEOTIDE SEQUENCE [LARGE SCALE GENOMIC DNA]</scope>
</reference>
<evidence type="ECO:0000313" key="2">
    <source>
        <dbReference type="Proteomes" id="UP001054945"/>
    </source>
</evidence>
<evidence type="ECO:0000313" key="1">
    <source>
        <dbReference type="EMBL" id="GIY08266.1"/>
    </source>
</evidence>